<evidence type="ECO:0000256" key="3">
    <source>
        <dbReference type="ARBA" id="ARBA00022729"/>
    </source>
</evidence>
<evidence type="ECO:0000256" key="1">
    <source>
        <dbReference type="ARBA" id="ARBA00008520"/>
    </source>
</evidence>
<evidence type="ECO:0000313" key="6">
    <source>
        <dbReference type="Proteomes" id="UP000295008"/>
    </source>
</evidence>
<comment type="caution">
    <text evidence="5">The sequence shown here is derived from an EMBL/GenBank/DDBJ whole genome shotgun (WGS) entry which is preliminary data.</text>
</comment>
<dbReference type="EMBL" id="SLUN01000045">
    <property type="protein sequence ID" value="TCL57716.1"/>
    <property type="molecule type" value="Genomic_DNA"/>
</dbReference>
<dbReference type="Gene3D" id="3.40.190.10">
    <property type="entry name" value="Periplasmic binding protein-like II"/>
    <property type="match status" value="2"/>
</dbReference>
<dbReference type="PANTHER" id="PTHR30061:SF50">
    <property type="entry name" value="MALTOSE_MALTODEXTRIN-BINDING PERIPLASMIC PROTEIN"/>
    <property type="match status" value="1"/>
</dbReference>
<keyword evidence="6" id="KW-1185">Reference proteome</keyword>
<evidence type="ECO:0000256" key="4">
    <source>
        <dbReference type="SAM" id="SignalP"/>
    </source>
</evidence>
<name>A0A4R1QUS7_HYDET</name>
<accession>A0A4R1QUS7</accession>
<dbReference type="InterPro" id="IPR006059">
    <property type="entry name" value="SBP"/>
</dbReference>
<dbReference type="Proteomes" id="UP000295008">
    <property type="component" value="Unassembled WGS sequence"/>
</dbReference>
<keyword evidence="3 4" id="KW-0732">Signal</keyword>
<feature type="signal peptide" evidence="4">
    <location>
        <begin position="1"/>
        <end position="21"/>
    </location>
</feature>
<proteinExistence type="inferred from homology"/>
<dbReference type="CDD" id="cd13585">
    <property type="entry name" value="PBP2_TMBP_like"/>
    <property type="match status" value="1"/>
</dbReference>
<dbReference type="GO" id="GO:0055052">
    <property type="term" value="C:ATP-binding cassette (ABC) transporter complex, substrate-binding subunit-containing"/>
    <property type="evidence" value="ECO:0007669"/>
    <property type="project" value="TreeGrafter"/>
</dbReference>
<evidence type="ECO:0000256" key="2">
    <source>
        <dbReference type="ARBA" id="ARBA00022448"/>
    </source>
</evidence>
<dbReference type="GO" id="GO:0042956">
    <property type="term" value="P:maltodextrin transmembrane transport"/>
    <property type="evidence" value="ECO:0007669"/>
    <property type="project" value="TreeGrafter"/>
</dbReference>
<evidence type="ECO:0000313" key="5">
    <source>
        <dbReference type="EMBL" id="TCL57716.1"/>
    </source>
</evidence>
<dbReference type="PANTHER" id="PTHR30061">
    <property type="entry name" value="MALTOSE-BINDING PERIPLASMIC PROTEIN"/>
    <property type="match status" value="1"/>
</dbReference>
<comment type="similarity">
    <text evidence="1">Belongs to the bacterial solute-binding protein 1 family.</text>
</comment>
<sequence length="423" mass="47642">MKKLFLICLVALLAFSNQILAAKTVVRFQDWHMTEEVWLKCLKEIKADYEKLHPDVEIRFEPVSQPEKAKKFVIASEAKNAPDVVHCEIQDIPPYIMKDYLLDLTPLIKKEHKGFFDQFANNAKAICVQKGKIMAMPDSDQTIVLFYNTELYKKAGLDPNKPPKTWNEFVQYGKKLTNGKDQWGFGMVANKSASLISRFFPILWSFGGDIFNAKMTKSMLDSPDSIRAFKFYVDLLLKEGITPPTPNEMSAQDVRTYMAQEKVAMKFGSGWTISIIDGINPALKAAEVLRCAPLPVGKKKVTFAQMDFWGISAYTKHKDAAWQWVKYLTSKDVQLKIFKDNGVTSARKDVGESPLVKNDKFASVIVSQIPHGKAMPMFIGMSEVNDAIIVAAQEALVKIKPAEQAIRDASAKVNAIIARYKNQ</sequence>
<protein>
    <submittedName>
        <fullName evidence="5">Carbohydrate ABC transporter substrate-binding protein (CUT1 family)</fullName>
    </submittedName>
</protein>
<feature type="chain" id="PRO_5020393484" evidence="4">
    <location>
        <begin position="22"/>
        <end position="423"/>
    </location>
</feature>
<keyword evidence="2" id="KW-0813">Transport</keyword>
<gene>
    <name evidence="5" type="ORF">EDC14_104520</name>
</gene>
<reference evidence="5 6" key="1">
    <citation type="submission" date="2019-03" db="EMBL/GenBank/DDBJ databases">
        <title>Genomic Encyclopedia of Type Strains, Phase IV (KMG-IV): sequencing the most valuable type-strain genomes for metagenomic binning, comparative biology and taxonomic classification.</title>
        <authorList>
            <person name="Goeker M."/>
        </authorList>
    </citation>
    <scope>NUCLEOTIDE SEQUENCE [LARGE SCALE GENOMIC DNA]</scope>
    <source>
        <strain evidence="5 6">LX-B</strain>
    </source>
</reference>
<dbReference type="GO" id="GO:0015768">
    <property type="term" value="P:maltose transport"/>
    <property type="evidence" value="ECO:0007669"/>
    <property type="project" value="TreeGrafter"/>
</dbReference>
<dbReference type="SUPFAM" id="SSF53850">
    <property type="entry name" value="Periplasmic binding protein-like II"/>
    <property type="match status" value="1"/>
</dbReference>
<dbReference type="RefSeq" id="WP_132017060.1">
    <property type="nucleotide sequence ID" value="NZ_SLUN01000045.1"/>
</dbReference>
<dbReference type="Pfam" id="PF01547">
    <property type="entry name" value="SBP_bac_1"/>
    <property type="match status" value="1"/>
</dbReference>
<dbReference type="GO" id="GO:1901982">
    <property type="term" value="F:maltose binding"/>
    <property type="evidence" value="ECO:0007669"/>
    <property type="project" value="TreeGrafter"/>
</dbReference>
<dbReference type="AlphaFoldDB" id="A0A4R1QUS7"/>
<dbReference type="OrthoDB" id="9808332at2"/>
<organism evidence="5 6">
    <name type="scientific">Hydrogenispora ethanolica</name>
    <dbReference type="NCBI Taxonomy" id="1082276"/>
    <lineage>
        <taxon>Bacteria</taxon>
        <taxon>Bacillati</taxon>
        <taxon>Bacillota</taxon>
        <taxon>Hydrogenispora</taxon>
    </lineage>
</organism>